<dbReference type="InterPro" id="IPR029058">
    <property type="entry name" value="AB_hydrolase_fold"/>
</dbReference>
<evidence type="ECO:0000313" key="2">
    <source>
        <dbReference type="Proteomes" id="UP000467700"/>
    </source>
</evidence>
<sequence>MESWYKVNTSTLDLEDSKAIPKEKYNVSKPVFYAACDKEVIALPALGKGNLPGFCSNATVKDYDAGHLVIWETKDKLNADPEGWIQSL</sequence>
<proteinExistence type="predicted"/>
<organism evidence="1 2">
    <name type="scientific">Cyclocybe aegerita</name>
    <name type="common">Black poplar mushroom</name>
    <name type="synonym">Agrocybe aegerita</name>
    <dbReference type="NCBI Taxonomy" id="1973307"/>
    <lineage>
        <taxon>Eukaryota</taxon>
        <taxon>Fungi</taxon>
        <taxon>Dikarya</taxon>
        <taxon>Basidiomycota</taxon>
        <taxon>Agaricomycotina</taxon>
        <taxon>Agaricomycetes</taxon>
        <taxon>Agaricomycetidae</taxon>
        <taxon>Agaricales</taxon>
        <taxon>Agaricineae</taxon>
        <taxon>Bolbitiaceae</taxon>
        <taxon>Cyclocybe</taxon>
    </lineage>
</organism>
<dbReference type="OrthoDB" id="408373at2759"/>
<gene>
    <name evidence="1" type="ORF">AAE3_LOCUS12166</name>
</gene>
<dbReference type="SUPFAM" id="SSF53474">
    <property type="entry name" value="alpha/beta-Hydrolases"/>
    <property type="match status" value="1"/>
</dbReference>
<protein>
    <submittedName>
        <fullName evidence="1">Uncharacterized protein</fullName>
    </submittedName>
</protein>
<dbReference type="Proteomes" id="UP000467700">
    <property type="component" value="Unassembled WGS sequence"/>
</dbReference>
<evidence type="ECO:0000313" key="1">
    <source>
        <dbReference type="EMBL" id="CAA7269892.1"/>
    </source>
</evidence>
<accession>A0A8S0X7S0</accession>
<reference evidence="1 2" key="1">
    <citation type="submission" date="2020-01" db="EMBL/GenBank/DDBJ databases">
        <authorList>
            <person name="Gupta K D."/>
        </authorList>
    </citation>
    <scope>NUCLEOTIDE SEQUENCE [LARGE SCALE GENOMIC DNA]</scope>
</reference>
<comment type="caution">
    <text evidence="1">The sequence shown here is derived from an EMBL/GenBank/DDBJ whole genome shotgun (WGS) entry which is preliminary data.</text>
</comment>
<keyword evidence="2" id="KW-1185">Reference proteome</keyword>
<dbReference type="EMBL" id="CACVBS010000082">
    <property type="protein sequence ID" value="CAA7269892.1"/>
    <property type="molecule type" value="Genomic_DNA"/>
</dbReference>
<name>A0A8S0X7S0_CYCAE</name>
<dbReference type="AlphaFoldDB" id="A0A8S0X7S0"/>